<comment type="similarity">
    <text evidence="2 9">Belongs to the class-IV pyridoxal-phosphate-dependent aminotransferase family.</text>
</comment>
<dbReference type="InterPro" id="IPR005786">
    <property type="entry name" value="B_amino_transII"/>
</dbReference>
<dbReference type="GO" id="GO:0009099">
    <property type="term" value="P:L-valine biosynthetic process"/>
    <property type="evidence" value="ECO:0007669"/>
    <property type="project" value="TreeGrafter"/>
</dbReference>
<comment type="cofactor">
    <cofactor evidence="1 10">
        <name>pyridoxal 5'-phosphate</name>
        <dbReference type="ChEBI" id="CHEBI:597326"/>
    </cofactor>
</comment>
<dbReference type="CDD" id="cd01557">
    <property type="entry name" value="BCAT_beta_family"/>
    <property type="match status" value="1"/>
</dbReference>
<dbReference type="SUPFAM" id="SSF56752">
    <property type="entry name" value="D-aminoacid aminotransferase-like PLP-dependent enzymes"/>
    <property type="match status" value="1"/>
</dbReference>
<dbReference type="OrthoDB" id="1732691at2759"/>
<evidence type="ECO:0000256" key="6">
    <source>
        <dbReference type="ARBA" id="ARBA00022898"/>
    </source>
</evidence>
<keyword evidence="6 10" id="KW-0663">Pyridoxal phosphate</keyword>
<dbReference type="GO" id="GO:0004084">
    <property type="term" value="F:branched-chain-amino-acid transaminase activity"/>
    <property type="evidence" value="ECO:0007669"/>
    <property type="project" value="UniProtKB-EC"/>
</dbReference>
<keyword evidence="5 11" id="KW-0808">Transferase</keyword>
<evidence type="ECO:0000256" key="9">
    <source>
        <dbReference type="RuleBase" id="RU004106"/>
    </source>
</evidence>
<evidence type="ECO:0000256" key="8">
    <source>
        <dbReference type="PIRSR" id="PIRSR006468-1"/>
    </source>
</evidence>
<dbReference type="InterPro" id="IPR043132">
    <property type="entry name" value="BCAT-like_C"/>
</dbReference>
<dbReference type="InterPro" id="IPR043131">
    <property type="entry name" value="BCAT-like_N"/>
</dbReference>
<gene>
    <name evidence="12" type="ORF">BINO364_LOCUS3887</name>
</gene>
<dbReference type="PANTHER" id="PTHR11825:SF44">
    <property type="entry name" value="BRANCHED-CHAIN-AMINO-ACID AMINOTRANSFERASE"/>
    <property type="match status" value="1"/>
</dbReference>
<name>A0A8J9Y4P7_9NEOP</name>
<dbReference type="NCBIfam" id="TIGR01123">
    <property type="entry name" value="ilvE_II"/>
    <property type="match status" value="1"/>
</dbReference>
<dbReference type="PIRSF" id="PIRSF006468">
    <property type="entry name" value="BCAT1"/>
    <property type="match status" value="1"/>
</dbReference>
<proteinExistence type="inferred from homology"/>
<feature type="modified residue" description="N6-(pyridoxal phosphate)lysine" evidence="8">
    <location>
        <position position="258"/>
    </location>
</feature>
<dbReference type="GO" id="GO:0009098">
    <property type="term" value="P:L-leucine biosynthetic process"/>
    <property type="evidence" value="ECO:0007669"/>
    <property type="project" value="TreeGrafter"/>
</dbReference>
<dbReference type="PANTHER" id="PTHR11825">
    <property type="entry name" value="SUBGROUP IIII AMINOTRANSFERASE"/>
    <property type="match status" value="1"/>
</dbReference>
<keyword evidence="7 11" id="KW-0100">Branched-chain amino acid biosynthesis</keyword>
<sequence length="422" mass="47589">MPIRRSKVLIKWIYENQHKMQTIRCCSSLLRYKEVEESPHVEQETITAPQTPQTNPEVSFKYDDLQVRLAAPYQLRPKPEVSDIGFGKYFTDHMLKINYHKHLGGWQKPEVSPFENLSIHPASKALHYAIQLFEGMKAYRGIDDKIRLFRPDLNMKRMNLAAQRSGLPTFDGDELIKCITRLIQIDQEWVPHSETATLYVRPTLIGTEPTFGIVASDSALLFVILSPVGSYYKTDGAVSIYADPNVVRAFPGGVGNRKVGSNYGPTIETTARAAKLGHHQVLWLFGPNRNLTEVGSMNIFIVYVNEQGDKQLSTPPLNGLILPGITRCSILELASQWEDLTVKEENISMDRVIQLNKEGRLLEMFGAGTAAVVTPIKNIGYLDENIGIPTMQQSQPIYQRLKDTLLAIQYGHVEHPYAKIIS</sequence>
<comment type="catalytic activity">
    <reaction evidence="11">
        <text>L-leucine + 2-oxoglutarate = 4-methyl-2-oxopentanoate + L-glutamate</text>
        <dbReference type="Rhea" id="RHEA:18321"/>
        <dbReference type="ChEBI" id="CHEBI:16810"/>
        <dbReference type="ChEBI" id="CHEBI:17865"/>
        <dbReference type="ChEBI" id="CHEBI:29985"/>
        <dbReference type="ChEBI" id="CHEBI:57427"/>
        <dbReference type="EC" id="2.6.1.42"/>
    </reaction>
</comment>
<dbReference type="InterPro" id="IPR036038">
    <property type="entry name" value="Aminotransferase-like"/>
</dbReference>
<evidence type="ECO:0000256" key="3">
    <source>
        <dbReference type="ARBA" id="ARBA00022576"/>
    </source>
</evidence>
<dbReference type="InterPro" id="IPR033939">
    <property type="entry name" value="BCAT_family"/>
</dbReference>
<dbReference type="Proteomes" id="UP000838878">
    <property type="component" value="Chromosome 12"/>
</dbReference>
<evidence type="ECO:0000256" key="1">
    <source>
        <dbReference type="ARBA" id="ARBA00001933"/>
    </source>
</evidence>
<dbReference type="PROSITE" id="PS00770">
    <property type="entry name" value="AA_TRANSFER_CLASS_4"/>
    <property type="match status" value="1"/>
</dbReference>
<evidence type="ECO:0000256" key="5">
    <source>
        <dbReference type="ARBA" id="ARBA00022679"/>
    </source>
</evidence>
<evidence type="ECO:0000256" key="11">
    <source>
        <dbReference type="RuleBase" id="RU004517"/>
    </source>
</evidence>
<dbReference type="GO" id="GO:0005739">
    <property type="term" value="C:mitochondrion"/>
    <property type="evidence" value="ECO:0007669"/>
    <property type="project" value="TreeGrafter"/>
</dbReference>
<evidence type="ECO:0000256" key="2">
    <source>
        <dbReference type="ARBA" id="ARBA00009320"/>
    </source>
</evidence>
<dbReference type="FunFam" id="3.30.470.10:FF:000002">
    <property type="entry name" value="Branched-chain-amino-acid aminotransferase"/>
    <property type="match status" value="1"/>
</dbReference>
<reference evidence="12" key="1">
    <citation type="submission" date="2021-12" db="EMBL/GenBank/DDBJ databases">
        <authorList>
            <person name="Martin H S."/>
        </authorList>
    </citation>
    <scope>NUCLEOTIDE SEQUENCE</scope>
</reference>
<dbReference type="NCBIfam" id="NF009897">
    <property type="entry name" value="PRK13357.1"/>
    <property type="match status" value="1"/>
</dbReference>
<dbReference type="AlphaFoldDB" id="A0A8J9Y4P7"/>
<evidence type="ECO:0000256" key="10">
    <source>
        <dbReference type="RuleBase" id="RU004516"/>
    </source>
</evidence>
<keyword evidence="3 11" id="KW-0032">Aminotransferase</keyword>
<evidence type="ECO:0000256" key="7">
    <source>
        <dbReference type="ARBA" id="ARBA00023304"/>
    </source>
</evidence>
<evidence type="ECO:0000313" key="13">
    <source>
        <dbReference type="Proteomes" id="UP000838878"/>
    </source>
</evidence>
<evidence type="ECO:0000313" key="12">
    <source>
        <dbReference type="EMBL" id="CAH0717254.1"/>
    </source>
</evidence>
<dbReference type="InterPro" id="IPR018300">
    <property type="entry name" value="Aminotrans_IV_CS"/>
</dbReference>
<evidence type="ECO:0000256" key="4">
    <source>
        <dbReference type="ARBA" id="ARBA00022605"/>
    </source>
</evidence>
<accession>A0A8J9Y4P7</accession>
<keyword evidence="4 11" id="KW-0028">Amino-acid biosynthesis</keyword>
<comment type="catalytic activity">
    <reaction evidence="11">
        <text>L-valine + 2-oxoglutarate = 3-methyl-2-oxobutanoate + L-glutamate</text>
        <dbReference type="Rhea" id="RHEA:24813"/>
        <dbReference type="ChEBI" id="CHEBI:11851"/>
        <dbReference type="ChEBI" id="CHEBI:16810"/>
        <dbReference type="ChEBI" id="CHEBI:29985"/>
        <dbReference type="ChEBI" id="CHEBI:57762"/>
        <dbReference type="EC" id="2.6.1.42"/>
    </reaction>
</comment>
<dbReference type="EC" id="2.6.1.42" evidence="11"/>
<keyword evidence="13" id="KW-1185">Reference proteome</keyword>
<dbReference type="EMBL" id="OV170232">
    <property type="protein sequence ID" value="CAH0717254.1"/>
    <property type="molecule type" value="Genomic_DNA"/>
</dbReference>
<feature type="non-terminal residue" evidence="12">
    <location>
        <position position="422"/>
    </location>
</feature>
<dbReference type="Gene3D" id="3.30.470.10">
    <property type="match status" value="1"/>
</dbReference>
<organism evidence="12 13">
    <name type="scientific">Brenthis ino</name>
    <name type="common">lesser marbled fritillary</name>
    <dbReference type="NCBI Taxonomy" id="405034"/>
    <lineage>
        <taxon>Eukaryota</taxon>
        <taxon>Metazoa</taxon>
        <taxon>Ecdysozoa</taxon>
        <taxon>Arthropoda</taxon>
        <taxon>Hexapoda</taxon>
        <taxon>Insecta</taxon>
        <taxon>Pterygota</taxon>
        <taxon>Neoptera</taxon>
        <taxon>Endopterygota</taxon>
        <taxon>Lepidoptera</taxon>
        <taxon>Glossata</taxon>
        <taxon>Ditrysia</taxon>
        <taxon>Papilionoidea</taxon>
        <taxon>Nymphalidae</taxon>
        <taxon>Heliconiinae</taxon>
        <taxon>Argynnini</taxon>
        <taxon>Brenthis</taxon>
    </lineage>
</organism>
<comment type="catalytic activity">
    <reaction evidence="11">
        <text>L-isoleucine + 2-oxoglutarate = (S)-3-methyl-2-oxopentanoate + L-glutamate</text>
        <dbReference type="Rhea" id="RHEA:24801"/>
        <dbReference type="ChEBI" id="CHEBI:16810"/>
        <dbReference type="ChEBI" id="CHEBI:29985"/>
        <dbReference type="ChEBI" id="CHEBI:35146"/>
        <dbReference type="ChEBI" id="CHEBI:58045"/>
        <dbReference type="EC" id="2.6.1.42"/>
    </reaction>
</comment>
<dbReference type="Pfam" id="PF01063">
    <property type="entry name" value="Aminotran_4"/>
    <property type="match status" value="1"/>
</dbReference>
<dbReference type="InterPro" id="IPR001544">
    <property type="entry name" value="Aminotrans_IV"/>
</dbReference>
<protein>
    <recommendedName>
        <fullName evidence="11">Branched-chain-amino-acid aminotransferase</fullName>
        <ecNumber evidence="11">2.6.1.42</ecNumber>
    </recommendedName>
</protein>
<dbReference type="Gene3D" id="3.20.10.10">
    <property type="entry name" value="D-amino Acid Aminotransferase, subunit A, domain 2"/>
    <property type="match status" value="1"/>
</dbReference>